<comment type="caution">
    <text evidence="1">The sequence shown here is derived from an EMBL/GenBank/DDBJ whole genome shotgun (WGS) entry which is preliminary data.</text>
</comment>
<reference evidence="1 2" key="1">
    <citation type="journal article" date="2018" name="Sci. Rep.">
        <title>Genomic signatures of local adaptation to the degree of environmental predictability in rotifers.</title>
        <authorList>
            <person name="Franch-Gras L."/>
            <person name="Hahn C."/>
            <person name="Garcia-Roger E.M."/>
            <person name="Carmona M.J."/>
            <person name="Serra M."/>
            <person name="Gomez A."/>
        </authorList>
    </citation>
    <scope>NUCLEOTIDE SEQUENCE [LARGE SCALE GENOMIC DNA]</scope>
    <source>
        <strain evidence="1">HYR1</strain>
    </source>
</reference>
<dbReference type="Proteomes" id="UP000276133">
    <property type="component" value="Unassembled WGS sequence"/>
</dbReference>
<keyword evidence="2" id="KW-1185">Reference proteome</keyword>
<dbReference type="AlphaFoldDB" id="A0A3M7SGE5"/>
<evidence type="ECO:0000313" key="1">
    <source>
        <dbReference type="EMBL" id="RNA34620.1"/>
    </source>
</evidence>
<dbReference type="EMBL" id="REGN01001444">
    <property type="protein sequence ID" value="RNA34620.1"/>
    <property type="molecule type" value="Genomic_DNA"/>
</dbReference>
<proteinExistence type="predicted"/>
<accession>A0A3M7SGE5</accession>
<sequence>MSLGPVRLLPVSALKVANKSLRVSVSELAFFGHFVDCDKFESCFLLFCFISLRLSDTSTSLSSSSLLCEPVVVHAESDLGFFFPSSSSDLFLS</sequence>
<gene>
    <name evidence="1" type="ORF">BpHYR1_028961</name>
</gene>
<organism evidence="1 2">
    <name type="scientific">Brachionus plicatilis</name>
    <name type="common">Marine rotifer</name>
    <name type="synonym">Brachionus muelleri</name>
    <dbReference type="NCBI Taxonomy" id="10195"/>
    <lineage>
        <taxon>Eukaryota</taxon>
        <taxon>Metazoa</taxon>
        <taxon>Spiralia</taxon>
        <taxon>Gnathifera</taxon>
        <taxon>Rotifera</taxon>
        <taxon>Eurotatoria</taxon>
        <taxon>Monogononta</taxon>
        <taxon>Pseudotrocha</taxon>
        <taxon>Ploima</taxon>
        <taxon>Brachionidae</taxon>
        <taxon>Brachionus</taxon>
    </lineage>
</organism>
<evidence type="ECO:0000313" key="2">
    <source>
        <dbReference type="Proteomes" id="UP000276133"/>
    </source>
</evidence>
<protein>
    <submittedName>
        <fullName evidence="1">Uncharacterized protein</fullName>
    </submittedName>
</protein>
<name>A0A3M7SGE5_BRAPC</name>